<evidence type="ECO:0000313" key="2">
    <source>
        <dbReference type="Proteomes" id="UP001050975"/>
    </source>
</evidence>
<name>A0AAV3XSV4_9CYAN</name>
<proteinExistence type="predicted"/>
<evidence type="ECO:0000313" key="1">
    <source>
        <dbReference type="EMBL" id="GET44219.1"/>
    </source>
</evidence>
<organism evidence="1 2">
    <name type="scientific">Microseira wollei NIES-4236</name>
    <dbReference type="NCBI Taxonomy" id="2530354"/>
    <lineage>
        <taxon>Bacteria</taxon>
        <taxon>Bacillati</taxon>
        <taxon>Cyanobacteriota</taxon>
        <taxon>Cyanophyceae</taxon>
        <taxon>Oscillatoriophycideae</taxon>
        <taxon>Aerosakkonematales</taxon>
        <taxon>Aerosakkonemataceae</taxon>
        <taxon>Microseira</taxon>
    </lineage>
</organism>
<reference evidence="1" key="1">
    <citation type="submission" date="2019-10" db="EMBL/GenBank/DDBJ databases">
        <title>Draft genome sequece of Microseira wollei NIES-4236.</title>
        <authorList>
            <person name="Yamaguchi H."/>
            <person name="Suzuki S."/>
            <person name="Kawachi M."/>
        </authorList>
    </citation>
    <scope>NUCLEOTIDE SEQUENCE</scope>
    <source>
        <strain evidence="1">NIES-4236</strain>
    </source>
</reference>
<dbReference type="RefSeq" id="WP_226593838.1">
    <property type="nucleotide sequence ID" value="NZ_BLAY01000308.1"/>
</dbReference>
<accession>A0AAV3XSV4</accession>
<protein>
    <submittedName>
        <fullName evidence="1">Uncharacterized protein</fullName>
    </submittedName>
</protein>
<keyword evidence="2" id="KW-1185">Reference proteome</keyword>
<dbReference type="EMBL" id="BLAY01000308">
    <property type="protein sequence ID" value="GET44219.1"/>
    <property type="molecule type" value="Genomic_DNA"/>
</dbReference>
<sequence>MIQGIQKSDDVASSLSSAKAEVKFIQDTVIEMRGVKNLMKLLLIWLVIKPRQQPTKKLNIFYHLI</sequence>
<dbReference type="Proteomes" id="UP001050975">
    <property type="component" value="Unassembled WGS sequence"/>
</dbReference>
<comment type="caution">
    <text evidence="1">The sequence shown here is derived from an EMBL/GenBank/DDBJ whole genome shotgun (WGS) entry which is preliminary data.</text>
</comment>
<gene>
    <name evidence="1" type="ORF">MiSe_90450</name>
</gene>
<dbReference type="AlphaFoldDB" id="A0AAV3XSV4"/>